<organism evidence="7 8">
    <name type="scientific">Mizuhopecten yessoensis</name>
    <name type="common">Japanese scallop</name>
    <name type="synonym">Patinopecten yessoensis</name>
    <dbReference type="NCBI Taxonomy" id="6573"/>
    <lineage>
        <taxon>Eukaryota</taxon>
        <taxon>Metazoa</taxon>
        <taxon>Spiralia</taxon>
        <taxon>Lophotrochozoa</taxon>
        <taxon>Mollusca</taxon>
        <taxon>Bivalvia</taxon>
        <taxon>Autobranchia</taxon>
        <taxon>Pteriomorphia</taxon>
        <taxon>Pectinida</taxon>
        <taxon>Pectinoidea</taxon>
        <taxon>Pectinidae</taxon>
        <taxon>Mizuhopecten</taxon>
    </lineage>
</organism>
<evidence type="ECO:0000259" key="6">
    <source>
        <dbReference type="PROSITE" id="PS50262"/>
    </source>
</evidence>
<feature type="transmembrane region" description="Helical" evidence="5">
    <location>
        <begin position="34"/>
        <end position="59"/>
    </location>
</feature>
<feature type="transmembrane region" description="Helical" evidence="5">
    <location>
        <begin position="71"/>
        <end position="94"/>
    </location>
</feature>
<dbReference type="PANTHER" id="PTHR47023:SF1">
    <property type="entry name" value="SEX PEPTIDE RECEPTOR"/>
    <property type="match status" value="1"/>
</dbReference>
<dbReference type="OrthoDB" id="6080786at2759"/>
<dbReference type="SUPFAM" id="SSF81321">
    <property type="entry name" value="Family A G protein-coupled receptor-like"/>
    <property type="match status" value="1"/>
</dbReference>
<feature type="transmembrane region" description="Helical" evidence="5">
    <location>
        <begin position="156"/>
        <end position="176"/>
    </location>
</feature>
<dbReference type="CDD" id="cd14978">
    <property type="entry name" value="7tmA_FMRFamide_R-like"/>
    <property type="match status" value="1"/>
</dbReference>
<feature type="transmembrane region" description="Helical" evidence="5">
    <location>
        <begin position="213"/>
        <end position="240"/>
    </location>
</feature>
<dbReference type="Proteomes" id="UP000242188">
    <property type="component" value="Unassembled WGS sequence"/>
</dbReference>
<protein>
    <submittedName>
        <fullName evidence="7">FMRFamide receptor</fullName>
    </submittedName>
</protein>
<dbReference type="GO" id="GO:0008528">
    <property type="term" value="F:G protein-coupled peptide receptor activity"/>
    <property type="evidence" value="ECO:0007669"/>
    <property type="project" value="InterPro"/>
</dbReference>
<evidence type="ECO:0000256" key="1">
    <source>
        <dbReference type="ARBA" id="ARBA00004370"/>
    </source>
</evidence>
<accession>A0A210PLJ7</accession>
<name>A0A210PLJ7_MIZYE</name>
<keyword evidence="7" id="KW-0675">Receptor</keyword>
<dbReference type="PANTHER" id="PTHR47023">
    <property type="entry name" value="SEX PEPTIDE RECEPTOR"/>
    <property type="match status" value="1"/>
</dbReference>
<evidence type="ECO:0000313" key="8">
    <source>
        <dbReference type="Proteomes" id="UP000242188"/>
    </source>
</evidence>
<feature type="transmembrane region" description="Helical" evidence="5">
    <location>
        <begin position="313"/>
        <end position="335"/>
    </location>
</feature>
<keyword evidence="2 5" id="KW-0812">Transmembrane</keyword>
<dbReference type="InterPro" id="IPR017452">
    <property type="entry name" value="GPCR_Rhodpsn_7TM"/>
</dbReference>
<keyword evidence="4 5" id="KW-0472">Membrane</keyword>
<dbReference type="InterPro" id="IPR053071">
    <property type="entry name" value="GPCR1-related_rcpt"/>
</dbReference>
<feature type="transmembrane region" description="Helical" evidence="5">
    <location>
        <begin position="270"/>
        <end position="293"/>
    </location>
</feature>
<comment type="caution">
    <text evidence="7">The sequence shown here is derived from an EMBL/GenBank/DDBJ whole genome shotgun (WGS) entry which is preliminary data.</text>
</comment>
<dbReference type="Pfam" id="PF10324">
    <property type="entry name" value="7TM_GPCR_Srw"/>
    <property type="match status" value="1"/>
</dbReference>
<dbReference type="PROSITE" id="PS50262">
    <property type="entry name" value="G_PROTEIN_RECEP_F1_2"/>
    <property type="match status" value="1"/>
</dbReference>
<evidence type="ECO:0000256" key="2">
    <source>
        <dbReference type="ARBA" id="ARBA00022692"/>
    </source>
</evidence>
<dbReference type="AlphaFoldDB" id="A0A210PLJ7"/>
<dbReference type="InterPro" id="IPR019427">
    <property type="entry name" value="7TM_GPCR_serpentine_rcpt_Srw"/>
</dbReference>
<evidence type="ECO:0000256" key="5">
    <source>
        <dbReference type="SAM" id="Phobius"/>
    </source>
</evidence>
<evidence type="ECO:0000313" key="7">
    <source>
        <dbReference type="EMBL" id="OWF37369.1"/>
    </source>
</evidence>
<proteinExistence type="predicted"/>
<evidence type="ECO:0000256" key="3">
    <source>
        <dbReference type="ARBA" id="ARBA00022989"/>
    </source>
</evidence>
<dbReference type="InterPro" id="IPR000276">
    <property type="entry name" value="GPCR_Rhodpsn"/>
</dbReference>
<evidence type="ECO:0000256" key="4">
    <source>
        <dbReference type="ARBA" id="ARBA00023136"/>
    </source>
</evidence>
<keyword evidence="3 5" id="KW-1133">Transmembrane helix</keyword>
<comment type="subcellular location">
    <subcellularLocation>
        <location evidence="1">Membrane</location>
    </subcellularLocation>
</comment>
<dbReference type="GO" id="GO:0016020">
    <property type="term" value="C:membrane"/>
    <property type="evidence" value="ECO:0007669"/>
    <property type="project" value="UniProtKB-SubCell"/>
</dbReference>
<sequence>MECSLKDIETENSTCFYGNQERFFLPEFPSNLTFPIYGILCPIIAILTLISNIIVVCVFMKKQMRSVTTVFLAGLAVSDTLSAALWSITHFFFYGIRDKMDEPLLYPDCVFHDFALYFAVIFHTTSVWLTLTLGLQRCIIVVKPFKGPRLWTIRKSVFIAVMAYLIPTIFFTPLFFMKNYFPFHFIADDNTTSVYCARDLAQWFINDMKPFSIIYHIFRGVFVQLIPCVLMMISTAVLAYKLRHERILQRHMSRMVDGQKRDFQRRQRTTLMVVIIMAIFMVVEIPNGIVFGIKFYEETTNKLILTREVDYPFAIFQNFLLLLSYHCNFWIYVGLSARFRRTLQNFFFGYSLKKTMDEMISMSTKSPHNSSDRSIRQSLVVNGNGHCYSER</sequence>
<feature type="domain" description="G-protein coupled receptors family 1 profile" evidence="6">
    <location>
        <begin position="51"/>
        <end position="332"/>
    </location>
</feature>
<dbReference type="EMBL" id="NEDP02005590">
    <property type="protein sequence ID" value="OWF37369.1"/>
    <property type="molecule type" value="Genomic_DNA"/>
</dbReference>
<dbReference type="PRINTS" id="PR00237">
    <property type="entry name" value="GPCRRHODOPSN"/>
</dbReference>
<reference evidence="7 8" key="1">
    <citation type="journal article" date="2017" name="Nat. Ecol. Evol.">
        <title>Scallop genome provides insights into evolution of bilaterian karyotype and development.</title>
        <authorList>
            <person name="Wang S."/>
            <person name="Zhang J."/>
            <person name="Jiao W."/>
            <person name="Li J."/>
            <person name="Xun X."/>
            <person name="Sun Y."/>
            <person name="Guo X."/>
            <person name="Huan P."/>
            <person name="Dong B."/>
            <person name="Zhang L."/>
            <person name="Hu X."/>
            <person name="Sun X."/>
            <person name="Wang J."/>
            <person name="Zhao C."/>
            <person name="Wang Y."/>
            <person name="Wang D."/>
            <person name="Huang X."/>
            <person name="Wang R."/>
            <person name="Lv J."/>
            <person name="Li Y."/>
            <person name="Zhang Z."/>
            <person name="Liu B."/>
            <person name="Lu W."/>
            <person name="Hui Y."/>
            <person name="Liang J."/>
            <person name="Zhou Z."/>
            <person name="Hou R."/>
            <person name="Li X."/>
            <person name="Liu Y."/>
            <person name="Li H."/>
            <person name="Ning X."/>
            <person name="Lin Y."/>
            <person name="Zhao L."/>
            <person name="Xing Q."/>
            <person name="Dou J."/>
            <person name="Li Y."/>
            <person name="Mao J."/>
            <person name="Guo H."/>
            <person name="Dou H."/>
            <person name="Li T."/>
            <person name="Mu C."/>
            <person name="Jiang W."/>
            <person name="Fu Q."/>
            <person name="Fu X."/>
            <person name="Miao Y."/>
            <person name="Liu J."/>
            <person name="Yu Q."/>
            <person name="Li R."/>
            <person name="Liao H."/>
            <person name="Li X."/>
            <person name="Kong Y."/>
            <person name="Jiang Z."/>
            <person name="Chourrout D."/>
            <person name="Li R."/>
            <person name="Bao Z."/>
        </authorList>
    </citation>
    <scope>NUCLEOTIDE SEQUENCE [LARGE SCALE GENOMIC DNA]</scope>
    <source>
        <strain evidence="7 8">PY_sf001</strain>
    </source>
</reference>
<gene>
    <name evidence="7" type="ORF">KP79_PYT14010</name>
</gene>
<dbReference type="Gene3D" id="1.20.1070.10">
    <property type="entry name" value="Rhodopsin 7-helix transmembrane proteins"/>
    <property type="match status" value="1"/>
</dbReference>
<keyword evidence="8" id="KW-1185">Reference proteome</keyword>
<feature type="transmembrane region" description="Helical" evidence="5">
    <location>
        <begin position="114"/>
        <end position="135"/>
    </location>
</feature>